<dbReference type="FunFam" id="2.60.120.330:FF:000015">
    <property type="entry name" value="Protein DMR6-LIKE OXYGENASE 1"/>
    <property type="match status" value="1"/>
</dbReference>
<accession>I3SB00</accession>
<dbReference type="InterPro" id="IPR050295">
    <property type="entry name" value="Plant_2OG-oxidoreductases"/>
</dbReference>
<evidence type="ECO:0000256" key="6">
    <source>
        <dbReference type="ARBA" id="ARBA00022896"/>
    </source>
</evidence>
<dbReference type="GO" id="GO:0016491">
    <property type="term" value="F:oxidoreductase activity"/>
    <property type="evidence" value="ECO:0007669"/>
    <property type="project" value="UniProtKB-KW"/>
</dbReference>
<keyword evidence="8" id="KW-0539">Nucleus</keyword>
<dbReference type="SUPFAM" id="SSF51197">
    <property type="entry name" value="Clavaminate synthase-like"/>
    <property type="match status" value="1"/>
</dbReference>
<proteinExistence type="evidence at transcript level"/>
<dbReference type="GO" id="GO:0005737">
    <property type="term" value="C:cytoplasm"/>
    <property type="evidence" value="ECO:0007669"/>
    <property type="project" value="UniProtKB-SubCell"/>
</dbReference>
<dbReference type="GO" id="GO:0046872">
    <property type="term" value="F:metal ion binding"/>
    <property type="evidence" value="ECO:0007669"/>
    <property type="project" value="UniProtKB-KW"/>
</dbReference>
<comment type="function">
    <text evidence="9">Involved in the regulation of shoot development and salicylic acid (SA) homeostasis.</text>
</comment>
<dbReference type="OMA" id="CDSGITT"/>
<organism evidence="12">
    <name type="scientific">Lotus japonicus</name>
    <name type="common">Lotus corniculatus var. japonicus</name>
    <dbReference type="NCBI Taxonomy" id="34305"/>
    <lineage>
        <taxon>Eukaryota</taxon>
        <taxon>Viridiplantae</taxon>
        <taxon>Streptophyta</taxon>
        <taxon>Embryophyta</taxon>
        <taxon>Tracheophyta</taxon>
        <taxon>Spermatophyta</taxon>
        <taxon>Magnoliopsida</taxon>
        <taxon>eudicotyledons</taxon>
        <taxon>Gunneridae</taxon>
        <taxon>Pentapetalae</taxon>
        <taxon>rosids</taxon>
        <taxon>fabids</taxon>
        <taxon>Fabales</taxon>
        <taxon>Fabaceae</taxon>
        <taxon>Papilionoideae</taxon>
        <taxon>50 kb inversion clade</taxon>
        <taxon>NPAAA clade</taxon>
        <taxon>Hologalegina</taxon>
        <taxon>robinioid clade</taxon>
        <taxon>Loteae</taxon>
        <taxon>Lotus</taxon>
    </lineage>
</organism>
<sequence length="379" mass="43515">MSPAMVMNDQRREDDIPEIQYHKGVKHLFENGHLQTVPRKYILPASDRPTTSIDVPNNVAKQNLQLPIIDFADLLGPNRPQALQSLANACEQYGFFQLVNHCISDDDIKSVIDVIGKFFDLPFEDRAKYMTTDMRAPVRYGTSFSQTKDTVFCWRDFLKLMCDADYVPHWPSSLGDFRKVVATYAEETKHLFLVIMEAILESLGIMEASKEQKTEEKDNIMRDFSNGSQMMVANFYPTCPEPDLTLGMHPHSDYGFLTLLLQDEVEGLQIQYQEKWVTVQPIPNAFVVNIGDHLEIYSNGKYKSVLHRVVVNEVKSRVSVASLHSLPFTCTVRVSPKLIDEENPKRYMDTDFETFLAYVSSREPKKKDFLNSRKLFTCT</sequence>
<dbReference type="InterPro" id="IPR044861">
    <property type="entry name" value="IPNS-like_FE2OG_OXY"/>
</dbReference>
<keyword evidence="5 10" id="KW-0479">Metal-binding</keyword>
<dbReference type="PANTHER" id="PTHR47991">
    <property type="entry name" value="OXOGLUTARATE/IRON-DEPENDENT DIOXYGENASE"/>
    <property type="match status" value="1"/>
</dbReference>
<evidence type="ECO:0000256" key="1">
    <source>
        <dbReference type="ARBA" id="ARBA00004123"/>
    </source>
</evidence>
<evidence type="ECO:0000256" key="8">
    <source>
        <dbReference type="ARBA" id="ARBA00023242"/>
    </source>
</evidence>
<keyword evidence="4" id="KW-0963">Cytoplasm</keyword>
<dbReference type="Pfam" id="PF14226">
    <property type="entry name" value="DIOX_N"/>
    <property type="match status" value="1"/>
</dbReference>
<dbReference type="InterPro" id="IPR005123">
    <property type="entry name" value="Oxoglu/Fe-dep_dioxygenase_dom"/>
</dbReference>
<evidence type="ECO:0000256" key="7">
    <source>
        <dbReference type="ARBA" id="ARBA00023004"/>
    </source>
</evidence>
<evidence type="ECO:0000256" key="5">
    <source>
        <dbReference type="ARBA" id="ARBA00022723"/>
    </source>
</evidence>
<evidence type="ECO:0000259" key="11">
    <source>
        <dbReference type="PROSITE" id="PS51471"/>
    </source>
</evidence>
<dbReference type="InterPro" id="IPR026992">
    <property type="entry name" value="DIOX_N"/>
</dbReference>
<dbReference type="GO" id="GO:0031418">
    <property type="term" value="F:L-ascorbic acid binding"/>
    <property type="evidence" value="ECO:0007669"/>
    <property type="project" value="UniProtKB-KW"/>
</dbReference>
<dbReference type="PRINTS" id="PR00682">
    <property type="entry name" value="IPNSYNTHASE"/>
</dbReference>
<dbReference type="Pfam" id="PF03171">
    <property type="entry name" value="2OG-FeII_Oxy"/>
    <property type="match status" value="1"/>
</dbReference>
<feature type="domain" description="Fe2OG dioxygenase" evidence="11">
    <location>
        <begin position="226"/>
        <end position="326"/>
    </location>
</feature>
<dbReference type="Gene3D" id="2.60.120.330">
    <property type="entry name" value="B-lactam Antibiotic, Isopenicillin N Synthase, Chain"/>
    <property type="match status" value="1"/>
</dbReference>
<evidence type="ECO:0000256" key="2">
    <source>
        <dbReference type="ARBA" id="ARBA00004496"/>
    </source>
</evidence>
<evidence type="ECO:0000256" key="4">
    <source>
        <dbReference type="ARBA" id="ARBA00022490"/>
    </source>
</evidence>
<dbReference type="AlphaFoldDB" id="I3SB00"/>
<dbReference type="RefSeq" id="XP_057438221.1">
    <property type="nucleotide sequence ID" value="XM_057582238.1"/>
</dbReference>
<dbReference type="KEGG" id="lja:130730274"/>
<dbReference type="EMBL" id="BT137647">
    <property type="protein sequence ID" value="AFK37442.1"/>
    <property type="molecule type" value="mRNA"/>
</dbReference>
<dbReference type="GeneID" id="130730274"/>
<keyword evidence="7 10" id="KW-0408">Iron</keyword>
<keyword evidence="10" id="KW-0560">Oxidoreductase</keyword>
<comment type="subcellular location">
    <subcellularLocation>
        <location evidence="2">Cytoplasm</location>
    </subcellularLocation>
    <subcellularLocation>
        <location evidence="1">Nucleus</location>
    </subcellularLocation>
</comment>
<evidence type="ECO:0000256" key="9">
    <source>
        <dbReference type="ARBA" id="ARBA00059922"/>
    </source>
</evidence>
<dbReference type="PROSITE" id="PS51471">
    <property type="entry name" value="FE2OG_OXY"/>
    <property type="match status" value="1"/>
</dbReference>
<comment type="similarity">
    <text evidence="3 10">Belongs to the iron/ascorbate-dependent oxidoreductase family.</text>
</comment>
<evidence type="ECO:0000313" key="12">
    <source>
        <dbReference type="EMBL" id="AFK37442.1"/>
    </source>
</evidence>
<evidence type="ECO:0000256" key="10">
    <source>
        <dbReference type="RuleBase" id="RU003682"/>
    </source>
</evidence>
<dbReference type="InterPro" id="IPR027443">
    <property type="entry name" value="IPNS-like_sf"/>
</dbReference>
<name>I3SB00_LOTJA</name>
<evidence type="ECO:0000256" key="3">
    <source>
        <dbReference type="ARBA" id="ARBA00008056"/>
    </source>
</evidence>
<dbReference type="OrthoDB" id="288590at2759"/>
<protein>
    <recommendedName>
        <fullName evidence="11">Fe2OG dioxygenase domain-containing protein</fullName>
    </recommendedName>
</protein>
<keyword evidence="6" id="KW-0847">Vitamin C</keyword>
<reference evidence="12" key="1">
    <citation type="submission" date="2012-05" db="EMBL/GenBank/DDBJ databases">
        <authorList>
            <person name="Krishnakumar V."/>
            <person name="Cheung F."/>
            <person name="Xiao Y."/>
            <person name="Chan A."/>
            <person name="Moskal W.A."/>
            <person name="Town C.D."/>
        </authorList>
    </citation>
    <scope>NUCLEOTIDE SEQUENCE</scope>
</reference>
<dbReference type="GO" id="GO:0005634">
    <property type="term" value="C:nucleus"/>
    <property type="evidence" value="ECO:0007669"/>
    <property type="project" value="UniProtKB-SubCell"/>
</dbReference>